<reference evidence="2" key="2">
    <citation type="submission" date="2022-10" db="EMBL/GenBank/DDBJ databases">
        <authorList>
            <consortium name="ENA_rothamsted_submissions"/>
            <consortium name="culmorum"/>
            <person name="King R."/>
        </authorList>
    </citation>
    <scope>NUCLEOTIDE SEQUENCE</scope>
</reference>
<sequence length="236" mass="25410">MQNITSENDENDKTLQSSSPSAASTTEPIMKPQDGQTEKVSTCENVSTVKRPYGSMPNLTASITTGDDTAAAVQAPTAAVAVQQVSAEPLESENCAEPQMGQNVGLVNAAVIVPPAAAAEEDVIRSPSVTSDVRKVSEGPKYDGSGELQDAKTIRDVAVRLPGRLWYSMPNIAIHYTDKVFYDTTEIECIAPTLVSSDSLTTATEPADEITPVKIKRRSMWKRARKFVRRLFCCAA</sequence>
<evidence type="ECO:0000313" key="3">
    <source>
        <dbReference type="Proteomes" id="UP001154329"/>
    </source>
</evidence>
<feature type="compositionally biased region" description="Low complexity" evidence="1">
    <location>
        <begin position="17"/>
        <end position="28"/>
    </location>
</feature>
<dbReference type="AlphaFoldDB" id="A0A9P0J4X5"/>
<keyword evidence="3" id="KW-1185">Reference proteome</keyword>
<protein>
    <submittedName>
        <fullName evidence="2">Uncharacterized protein</fullName>
    </submittedName>
</protein>
<dbReference type="Proteomes" id="UP001154329">
    <property type="component" value="Chromosome 2"/>
</dbReference>
<proteinExistence type="predicted"/>
<evidence type="ECO:0000313" key="2">
    <source>
        <dbReference type="EMBL" id="CAH1724177.1"/>
    </source>
</evidence>
<dbReference type="EMBL" id="OU899035">
    <property type="protein sequence ID" value="CAH1724177.1"/>
    <property type="molecule type" value="Genomic_DNA"/>
</dbReference>
<gene>
    <name evidence="2" type="ORF">APHIGO_LOCUS5526</name>
</gene>
<reference evidence="2" key="1">
    <citation type="submission" date="2022-02" db="EMBL/GenBank/DDBJ databases">
        <authorList>
            <person name="King R."/>
        </authorList>
    </citation>
    <scope>NUCLEOTIDE SEQUENCE</scope>
</reference>
<organism evidence="2 3">
    <name type="scientific">Aphis gossypii</name>
    <name type="common">Cotton aphid</name>
    <dbReference type="NCBI Taxonomy" id="80765"/>
    <lineage>
        <taxon>Eukaryota</taxon>
        <taxon>Metazoa</taxon>
        <taxon>Ecdysozoa</taxon>
        <taxon>Arthropoda</taxon>
        <taxon>Hexapoda</taxon>
        <taxon>Insecta</taxon>
        <taxon>Pterygota</taxon>
        <taxon>Neoptera</taxon>
        <taxon>Paraneoptera</taxon>
        <taxon>Hemiptera</taxon>
        <taxon>Sternorrhyncha</taxon>
        <taxon>Aphidomorpha</taxon>
        <taxon>Aphidoidea</taxon>
        <taxon>Aphididae</taxon>
        <taxon>Aphidini</taxon>
        <taxon>Aphis</taxon>
        <taxon>Aphis</taxon>
    </lineage>
</organism>
<feature type="region of interest" description="Disordered" evidence="1">
    <location>
        <begin position="1"/>
        <end position="42"/>
    </location>
</feature>
<accession>A0A9P0J4X5</accession>
<name>A0A9P0J4X5_APHGO</name>
<evidence type="ECO:0000256" key="1">
    <source>
        <dbReference type="SAM" id="MobiDB-lite"/>
    </source>
</evidence>